<dbReference type="InterPro" id="IPR000014">
    <property type="entry name" value="PAS"/>
</dbReference>
<dbReference type="Gene3D" id="3.30.450.20">
    <property type="entry name" value="PAS domain"/>
    <property type="match status" value="2"/>
</dbReference>
<evidence type="ECO:0000313" key="2">
    <source>
        <dbReference type="EMBL" id="GIU66712.1"/>
    </source>
</evidence>
<dbReference type="Proteomes" id="UP001161064">
    <property type="component" value="Unassembled WGS sequence"/>
</dbReference>
<reference evidence="2" key="2">
    <citation type="journal article" date="2023" name="ISME Commun">
        <title>Characterization of a bloom-associated alphaproteobacterial lineage, 'Candidatus Phycosocius': insights into freshwater algal-bacterial interactions.</title>
        <authorList>
            <person name="Tanabe Y."/>
            <person name="Yamaguchi H."/>
            <person name="Yoshida M."/>
            <person name="Kai A."/>
            <person name="Okazaki Y."/>
        </authorList>
    </citation>
    <scope>NUCLEOTIDE SEQUENCE</scope>
    <source>
        <strain evidence="2">BOTRYCO-1</strain>
    </source>
</reference>
<proteinExistence type="predicted"/>
<dbReference type="InterPro" id="IPR013656">
    <property type="entry name" value="PAS_4"/>
</dbReference>
<dbReference type="SUPFAM" id="SSF46689">
    <property type="entry name" value="Homeodomain-like"/>
    <property type="match status" value="1"/>
</dbReference>
<dbReference type="Gene3D" id="1.20.5.430">
    <property type="match status" value="1"/>
</dbReference>
<sequence>MLQPAALGDLEASVAVKVLAAGGDVAMILDRDGVICDVAVGNTDLQLDDFEGWVNKPWLDTVTQECRPKVKEMLRDAAEDKAIRWRELNHPSRRGDSVPLRYVALGAGEDGRIIAIGRDHRAASVLQQRLLQAQQSMERDYARMRLSESRYRMLFQSTGEAVLVVDGATRRVSEANIAADRLIDGDGTLVGKSFAKLFASQCQDDAASLLSIAQATANQSGQQTNLISNGRMLQVTASLFRQDRSTHFLVRLLPANPLEPALGDASQRVLKAINLLPDGFVVTDHELTILTQNIAFLDMVNLASAAQAQGISLSRFLGRPGVDRNILLENLTKHGMVRNFPTVVQTQFGEVEDVEICAVSVAEGDSSFFGFSIRRVSRRDVERGPPNLEIVRSPADMSELVGRVSLKEIVRDTTDFVERLCIEAALELTGNNRASAAEILGVSRQSLYSKLHRFGIGNFEDDGQ</sequence>
<feature type="domain" description="PAS" evidence="1">
    <location>
        <begin position="13"/>
        <end position="79"/>
    </location>
</feature>
<gene>
    <name evidence="2" type="ORF">PsB1_0866</name>
</gene>
<dbReference type="PRINTS" id="PR01590">
    <property type="entry name" value="HTHFIS"/>
</dbReference>
<evidence type="ECO:0000313" key="3">
    <source>
        <dbReference type="Proteomes" id="UP001161064"/>
    </source>
</evidence>
<dbReference type="EMBL" id="BPFZ01000004">
    <property type="protein sequence ID" value="GIU66712.1"/>
    <property type="molecule type" value="Genomic_DNA"/>
</dbReference>
<dbReference type="Pfam" id="PF08448">
    <property type="entry name" value="PAS_4"/>
    <property type="match status" value="1"/>
</dbReference>
<dbReference type="InterPro" id="IPR035965">
    <property type="entry name" value="PAS-like_dom_sf"/>
</dbReference>
<dbReference type="InterPro" id="IPR002197">
    <property type="entry name" value="HTH_Fis"/>
</dbReference>
<organism evidence="2 3">
    <name type="scientific">Candidatus Phycosocius spiralis</name>
    <dbReference type="NCBI Taxonomy" id="2815099"/>
    <lineage>
        <taxon>Bacteria</taxon>
        <taxon>Pseudomonadati</taxon>
        <taxon>Pseudomonadota</taxon>
        <taxon>Alphaproteobacteria</taxon>
        <taxon>Caulobacterales</taxon>
        <taxon>Caulobacterales incertae sedis</taxon>
        <taxon>Candidatus Phycosocius</taxon>
    </lineage>
</organism>
<feature type="domain" description="PAS" evidence="1">
    <location>
        <begin position="267"/>
        <end position="333"/>
    </location>
</feature>
<accession>A0ABQ4PUL2</accession>
<dbReference type="NCBIfam" id="TIGR02040">
    <property type="entry name" value="PpsR-CrtJ"/>
    <property type="match status" value="1"/>
</dbReference>
<dbReference type="Pfam" id="PF02954">
    <property type="entry name" value="HTH_8"/>
    <property type="match status" value="1"/>
</dbReference>
<comment type="caution">
    <text evidence="2">The sequence shown here is derived from an EMBL/GenBank/DDBJ whole genome shotgun (WGS) entry which is preliminary data.</text>
</comment>
<dbReference type="InterPro" id="IPR009057">
    <property type="entry name" value="Homeodomain-like_sf"/>
</dbReference>
<reference evidence="2" key="1">
    <citation type="submission" date="2021-05" db="EMBL/GenBank/DDBJ databases">
        <authorList>
            <person name="Tanabe Y."/>
        </authorList>
    </citation>
    <scope>NUCLEOTIDE SEQUENCE</scope>
    <source>
        <strain evidence="2">BOTRYCO-1</strain>
    </source>
</reference>
<protein>
    <submittedName>
        <fullName evidence="2">Transcriptional regulator PpsR</fullName>
    </submittedName>
</protein>
<name>A0ABQ4PUL2_9PROT</name>
<dbReference type="InterPro" id="IPR011785">
    <property type="entry name" value="Tscrpt_reg_PpsR-CrtJ"/>
</dbReference>
<dbReference type="SMART" id="SM00091">
    <property type="entry name" value="PAS"/>
    <property type="match status" value="3"/>
</dbReference>
<dbReference type="SUPFAM" id="SSF55785">
    <property type="entry name" value="PYP-like sensor domain (PAS domain)"/>
    <property type="match status" value="2"/>
</dbReference>
<dbReference type="Gene3D" id="1.10.10.60">
    <property type="entry name" value="Homeodomain-like"/>
    <property type="match status" value="1"/>
</dbReference>
<evidence type="ECO:0000259" key="1">
    <source>
        <dbReference type="SMART" id="SM00091"/>
    </source>
</evidence>
<keyword evidence="3" id="KW-1185">Reference proteome</keyword>
<feature type="domain" description="PAS" evidence="1">
    <location>
        <begin position="149"/>
        <end position="215"/>
    </location>
</feature>